<feature type="compositionally biased region" description="Basic and acidic residues" evidence="5">
    <location>
        <begin position="707"/>
        <end position="721"/>
    </location>
</feature>
<dbReference type="GO" id="GO:0030307">
    <property type="term" value="P:positive regulation of cell growth"/>
    <property type="evidence" value="ECO:0007669"/>
    <property type="project" value="TreeGrafter"/>
</dbReference>
<feature type="compositionally biased region" description="Polar residues" evidence="5">
    <location>
        <begin position="226"/>
        <end position="245"/>
    </location>
</feature>
<dbReference type="GO" id="GO:0010506">
    <property type="term" value="P:regulation of autophagy"/>
    <property type="evidence" value="ECO:0007669"/>
    <property type="project" value="TreeGrafter"/>
</dbReference>
<dbReference type="Gene3D" id="3.40.50.1460">
    <property type="match status" value="1"/>
</dbReference>
<gene>
    <name evidence="7" type="ORF">CDAUBV1_LOCUS11113</name>
</gene>
<dbReference type="GO" id="GO:0009267">
    <property type="term" value="P:cellular response to starvation"/>
    <property type="evidence" value="ECO:0007669"/>
    <property type="project" value="TreeGrafter"/>
</dbReference>
<feature type="region of interest" description="Disordered" evidence="5">
    <location>
        <begin position="1596"/>
        <end position="1647"/>
    </location>
</feature>
<dbReference type="GO" id="GO:0030674">
    <property type="term" value="F:protein-macromolecule adaptor activity"/>
    <property type="evidence" value="ECO:0007669"/>
    <property type="project" value="TreeGrafter"/>
</dbReference>
<evidence type="ECO:0000259" key="6">
    <source>
        <dbReference type="SMART" id="SM01302"/>
    </source>
</evidence>
<evidence type="ECO:0000256" key="4">
    <source>
        <dbReference type="PROSITE-ProRule" id="PRU00221"/>
    </source>
</evidence>
<feature type="region of interest" description="Disordered" evidence="5">
    <location>
        <begin position="846"/>
        <end position="869"/>
    </location>
</feature>
<feature type="region of interest" description="Disordered" evidence="5">
    <location>
        <begin position="538"/>
        <end position="595"/>
    </location>
</feature>
<dbReference type="GO" id="GO:0031929">
    <property type="term" value="P:TOR signaling"/>
    <property type="evidence" value="ECO:0007669"/>
    <property type="project" value="InterPro"/>
</dbReference>
<evidence type="ECO:0000256" key="3">
    <source>
        <dbReference type="ARBA" id="ARBA00022737"/>
    </source>
</evidence>
<feature type="compositionally biased region" description="Polar residues" evidence="5">
    <location>
        <begin position="252"/>
        <end position="261"/>
    </location>
</feature>
<dbReference type="PRINTS" id="PR01547">
    <property type="entry name" value="YEAST176DUF"/>
</dbReference>
<feature type="compositionally biased region" description="Polar residues" evidence="5">
    <location>
        <begin position="1566"/>
        <end position="1577"/>
    </location>
</feature>
<dbReference type="InterPro" id="IPR036322">
    <property type="entry name" value="WD40_repeat_dom_sf"/>
</dbReference>
<evidence type="ECO:0000313" key="8">
    <source>
        <dbReference type="Proteomes" id="UP001497525"/>
    </source>
</evidence>
<dbReference type="Gene3D" id="1.25.10.10">
    <property type="entry name" value="Leucine-rich Repeat Variant"/>
    <property type="match status" value="1"/>
</dbReference>
<evidence type="ECO:0000256" key="5">
    <source>
        <dbReference type="SAM" id="MobiDB-lite"/>
    </source>
</evidence>
<keyword evidence="3" id="KW-0677">Repeat</keyword>
<dbReference type="GO" id="GO:0031931">
    <property type="term" value="C:TORC1 complex"/>
    <property type="evidence" value="ECO:0007669"/>
    <property type="project" value="InterPro"/>
</dbReference>
<dbReference type="Proteomes" id="UP001497525">
    <property type="component" value="Unassembled WGS sequence"/>
</dbReference>
<dbReference type="SUPFAM" id="SSF48371">
    <property type="entry name" value="ARM repeat"/>
    <property type="match status" value="1"/>
</dbReference>
<feature type="compositionally biased region" description="Low complexity" evidence="5">
    <location>
        <begin position="1533"/>
        <end position="1545"/>
    </location>
</feature>
<evidence type="ECO:0000313" key="7">
    <source>
        <dbReference type="EMBL" id="CAL5136808.1"/>
    </source>
</evidence>
<evidence type="ECO:0000256" key="1">
    <source>
        <dbReference type="ARBA" id="ARBA00009257"/>
    </source>
</evidence>
<feature type="region of interest" description="Disordered" evidence="5">
    <location>
        <begin position="1531"/>
        <end position="1582"/>
    </location>
</feature>
<dbReference type="Pfam" id="PF14538">
    <property type="entry name" value="Raptor_N"/>
    <property type="match status" value="1"/>
</dbReference>
<feature type="compositionally biased region" description="Polar residues" evidence="5">
    <location>
        <begin position="557"/>
        <end position="571"/>
    </location>
</feature>
<reference evidence="7" key="1">
    <citation type="submission" date="2024-06" db="EMBL/GenBank/DDBJ databases">
        <authorList>
            <person name="Liu X."/>
            <person name="Lenzi L."/>
            <person name="Haldenby T S."/>
            <person name="Uol C."/>
        </authorList>
    </citation>
    <scope>NUCLEOTIDE SEQUENCE</scope>
</reference>
<dbReference type="InterPro" id="IPR029347">
    <property type="entry name" value="Raptor_N"/>
</dbReference>
<feature type="region of interest" description="Disordered" evidence="5">
    <location>
        <begin position="226"/>
        <end position="278"/>
    </location>
</feature>
<feature type="compositionally biased region" description="Basic and acidic residues" evidence="5">
    <location>
        <begin position="678"/>
        <end position="698"/>
    </location>
</feature>
<name>A0AAV2TH86_CALDB</name>
<feature type="region of interest" description="Disordered" evidence="5">
    <location>
        <begin position="985"/>
        <end position="1007"/>
    </location>
</feature>
<feature type="compositionally biased region" description="Basic and acidic residues" evidence="5">
    <location>
        <begin position="766"/>
        <end position="779"/>
    </location>
</feature>
<dbReference type="SMART" id="SM01302">
    <property type="entry name" value="Raptor_N"/>
    <property type="match status" value="1"/>
</dbReference>
<dbReference type="GO" id="GO:0071230">
    <property type="term" value="P:cellular response to amino acid stimulus"/>
    <property type="evidence" value="ECO:0007669"/>
    <property type="project" value="TreeGrafter"/>
</dbReference>
<dbReference type="InterPro" id="IPR001680">
    <property type="entry name" value="WD40_rpt"/>
</dbReference>
<proteinExistence type="inferred from homology"/>
<keyword evidence="2 4" id="KW-0853">WD repeat</keyword>
<feature type="region of interest" description="Disordered" evidence="5">
    <location>
        <begin position="661"/>
        <end position="793"/>
    </location>
</feature>
<dbReference type="SUPFAM" id="SSF50978">
    <property type="entry name" value="WD40 repeat-like"/>
    <property type="match status" value="1"/>
</dbReference>
<dbReference type="Pfam" id="PF00400">
    <property type="entry name" value="WD40"/>
    <property type="match status" value="1"/>
</dbReference>
<dbReference type="PROSITE" id="PS50082">
    <property type="entry name" value="WD_REPEATS_2"/>
    <property type="match status" value="1"/>
</dbReference>
<sequence length="2226" mass="245628">MPSDVITLSNGVRFLSCEKSQEDEFDDRIYFSTCIAFNANYFNEEIEGLQLYQEKYFKEKIKTLTVALVICLNIDIDPPDVQKIPPFCRTEAWFDPSDANSLRALETIGKNLQAQYERWQPRARYKQCLDPTLDDVKKLCVSLRRNAKDDRILFHYNGHGVPRPTDNGEIWVFNTKFTKYIPLSLYDLQRWLGAPSVYVIDCQNAGRVIRMYETFCRRRLAEHKAAQQQTEAESRIPNSGETPNPTIDPCLQPNTTVTLNATDAGGRTMGAQAQPGSTPVGANAQLGASLVSMENTIMLAACREDEDLPQNPELPADLFTACLTTPIRMALRWHFLRHQEYFPGYLDEHLLDRIPGSHSNRMSLLGEVNWIFTAVTDTIAWCSFPIDIFQKLFRQDLLVASLFRNFLLAERIMKTYGCQPVSAPSLLPTFRHPMWDAWDHALDRVVHYLPRMLKIIEGSPYSEKKLPIIAPTNGLAAPTQINSGQGCLPVAIQTSGQVAEPDVAHCPDHSEQGLPVNGIQGHKSQPRSTVIVNAQQHYRQQQQLQQRAPYAQKDSRITGQRTSVDAPSEHNQFPPGVKVNLPKQSGQPQLPARPEYQLNQRDPNTLAAALAPTTNLPSGLPNQGIQRTENSQRPVLPFAQSNPPTSDPVAHEGLPVDLTRPLAKPVLQSGKTAGSDFQGERKLASKKDVLQTSEDVKQSTKAHSHSPKQEAHKESERENVHADGGPTAGAKVTFSDDDSDEDDEEEDSDDESDDFEVDEEDEQEGDDKSTERTSAEKSKLASSLEELNRTQILDSGNKVRPALAADSDSKAMVERSRLRVSCPDLAPGHRARNQRNVHVVQAVNAGNPKIRDPPREQPVPVTRPHDAPKFTLSSKKTAENLVQNPMVDELTAEGQKCHPSENSSNFQPKDTKNEDAAAIHLQGNVVNETLTKQCLGELDHPPTKQQTHHQLTLLRRQQHAHQQLYALQAQAEIAQNVEHVSDCTKRDTNMSVGPNPNKPVCPPRPHPNRVAVPTTATELAPPPKPNEVPANGVNPCHDYRAYPLPSGTKTLAPIASVNAVPNHAPPTAASATSAPVNAGSVIGGSGPASFFTSQMTAFKVWLQTADEKHPPATQLPILLQILLSQSHRIRAMQLLSEFLDLGPWAVAHCLTVGILPYIVRLFHSPVPEVKPHLVFIWGKIIASAQTEFGRNDSVRDFGYKYFITCLGDTENLSPLTRTITAFALAKMLEKEPNGEPDAFFQDVYLKQNFIPLVLTQLYDNPPNNTLPTHVRMRLWLIFSLAKLWYKNDEARWFGVRYNVAEALFAYLDDVSPEVRAATVYALGTLIDNECADLSKQDQADQISHQVGGRLVKVVSLDASPLVQCELVVAFRGLVRQFEAQICAIAQQYTRDAQAFHAKTSSPPSPPTSAKLLRCSLNTTSFSCTGQMVNRSLGPAAVDTPDACVRSEIGVHSQLLHTSSQKHRRSASFGHNFFNGTTNIYAQFWLALLRLASDPYPGVCGKARTIVNYLLKKTAEKFGHQDVLMFPLSQTTLEQNSSQQPSESPPIVADQNLPPETESEPPPTLSYPKTTTNETRVVTSPLKAMPTSTGFQLIIEVSPNRPRQAKTLSGTDGGSGPPSAVDKSPDLRPKVSHSVSTSPTADSSDQSLVRRSSLLSLPHASVALTSTFLIHSVQFPGRRHQRVDQRVRDPLMEHNTPGLQSVPLRVAATPSVSVTRHNDHSPLDEIKTEFFAWSCRWFTQPLLAKYGGELDPSDPSDLILRRRRSSSPDPELAALGSVSVDPEAVAYADRLKRLAKQREKLKSNRIRWTEVTGSPSSFTRTRTTDEESADCINAGRLCQLSIQHTSAPSNLIRFHPFQPHLAVADPAGVSIRSLDELKQMNYLPTPSEPSLSSFSTYGFRTHPSKISGIEFLNSSEERGLILTSHEDGRIRIWRNYLRDLGQDPEIVTAWVGMNDLLLSSNPAGVVTHWSQYTNQLTLAGDARHIRIWDCQREARIRDIPTGADACVTTLARSPDLNLIAAGFGDGGVKVFDLRSPASSSSSSHHGDCHMFSGQGDSGWIHSIGFSFTGRLYATGSTGSIAAWQLTSGAEDISRPTRRVNRSMTVNVQPGARPAAVPTPGSRFRRLPYPPRLSIPSNSPVHCADLKVDLPSYKSHLLVAGVGGLCREVVVHRIHDGSIHSTLKSVGGFAREGLSTPCSVAIHPIETMLAVGLRDKSLLLLTVESRQL</sequence>
<dbReference type="InterPro" id="IPR004083">
    <property type="entry name" value="Raptor"/>
</dbReference>
<feature type="repeat" description="WD" evidence="4">
    <location>
        <begin position="1898"/>
        <end position="1932"/>
    </location>
</feature>
<dbReference type="SMART" id="SM00320">
    <property type="entry name" value="WD40"/>
    <property type="match status" value="4"/>
</dbReference>
<feature type="domain" description="Raptor N-terminal CASPase-like" evidence="6">
    <location>
        <begin position="60"/>
        <end position="213"/>
    </location>
</feature>
<comment type="similarity">
    <text evidence="1">Belongs to the WD repeat RAPTOR family.</text>
</comment>
<feature type="compositionally biased region" description="Pro residues" evidence="5">
    <location>
        <begin position="996"/>
        <end position="1005"/>
    </location>
</feature>
<dbReference type="PANTHER" id="PTHR12848:SF16">
    <property type="entry name" value="REGULATORY-ASSOCIATED PROTEIN OF MTOR"/>
    <property type="match status" value="1"/>
</dbReference>
<dbReference type="InterPro" id="IPR015943">
    <property type="entry name" value="WD40/YVTN_repeat-like_dom_sf"/>
</dbReference>
<evidence type="ECO:0000256" key="2">
    <source>
        <dbReference type="ARBA" id="ARBA00022574"/>
    </source>
</evidence>
<protein>
    <recommendedName>
        <fullName evidence="6">Raptor N-terminal CASPase-like domain-containing protein</fullName>
    </recommendedName>
</protein>
<feature type="compositionally biased region" description="Acidic residues" evidence="5">
    <location>
        <begin position="735"/>
        <end position="765"/>
    </location>
</feature>
<comment type="caution">
    <text evidence="7">The sequence shown here is derived from an EMBL/GenBank/DDBJ whole genome shotgun (WGS) entry which is preliminary data.</text>
</comment>
<dbReference type="Gene3D" id="2.130.10.10">
    <property type="entry name" value="YVTN repeat-like/Quinoprotein amine dehydrogenase"/>
    <property type="match status" value="1"/>
</dbReference>
<feature type="compositionally biased region" description="Low complexity" evidence="5">
    <location>
        <begin position="538"/>
        <end position="552"/>
    </location>
</feature>
<dbReference type="InterPro" id="IPR011989">
    <property type="entry name" value="ARM-like"/>
</dbReference>
<dbReference type="GO" id="GO:0005737">
    <property type="term" value="C:cytoplasm"/>
    <property type="evidence" value="ECO:0007669"/>
    <property type="project" value="TreeGrafter"/>
</dbReference>
<accession>A0AAV2TH86</accession>
<dbReference type="InterPro" id="IPR016024">
    <property type="entry name" value="ARM-type_fold"/>
</dbReference>
<organism evidence="7 8">
    <name type="scientific">Calicophoron daubneyi</name>
    <name type="common">Rumen fluke</name>
    <name type="synonym">Paramphistomum daubneyi</name>
    <dbReference type="NCBI Taxonomy" id="300641"/>
    <lineage>
        <taxon>Eukaryota</taxon>
        <taxon>Metazoa</taxon>
        <taxon>Spiralia</taxon>
        <taxon>Lophotrochozoa</taxon>
        <taxon>Platyhelminthes</taxon>
        <taxon>Trematoda</taxon>
        <taxon>Digenea</taxon>
        <taxon>Plagiorchiida</taxon>
        <taxon>Pronocephalata</taxon>
        <taxon>Paramphistomoidea</taxon>
        <taxon>Paramphistomidae</taxon>
        <taxon>Calicophoron</taxon>
    </lineage>
</organism>
<dbReference type="PANTHER" id="PTHR12848">
    <property type="entry name" value="REGULATORY-ASSOCIATED PROTEIN OF MTOR"/>
    <property type="match status" value="1"/>
</dbReference>
<dbReference type="EMBL" id="CAXLJL010000356">
    <property type="protein sequence ID" value="CAL5136808.1"/>
    <property type="molecule type" value="Genomic_DNA"/>
</dbReference>